<protein>
    <submittedName>
        <fullName evidence="2">RNA exonuclease 1</fullName>
    </submittedName>
</protein>
<dbReference type="EMBL" id="JASSZA010000010">
    <property type="protein sequence ID" value="KAK2101215.1"/>
    <property type="molecule type" value="Genomic_DNA"/>
</dbReference>
<feature type="domain" description="RNA exonuclease 1 homolog-like" evidence="1">
    <location>
        <begin position="6"/>
        <end position="83"/>
    </location>
</feature>
<keyword evidence="2" id="KW-0540">Nuclease</keyword>
<keyword evidence="2" id="KW-0269">Exonuclease</keyword>
<evidence type="ECO:0000313" key="3">
    <source>
        <dbReference type="Proteomes" id="UP001266305"/>
    </source>
</evidence>
<dbReference type="InterPro" id="IPR031736">
    <property type="entry name" value="REXO1-like_dom"/>
</dbReference>
<name>A0ABQ9UWL8_SAGOE</name>
<sequence>MSSLSKASGCRIVSHEVVLGGRLATKTSFLLSCPSSPQEEDLKGVSLYSHLKEYLPTQDQLKENGYPFPHPEHPRGAIIFTAEKRRPKDSSYRTCCCRGTEYLVSSGCCVCDEECYYYWAWLCRSWVAGGWETQYMCCSTADGSVGCWVAK</sequence>
<keyword evidence="2" id="KW-0378">Hydrolase</keyword>
<accession>A0ABQ9UWL8</accession>
<reference evidence="2 3" key="1">
    <citation type="submission" date="2023-05" db="EMBL/GenBank/DDBJ databases">
        <title>B98-5 Cell Line De Novo Hybrid Assembly: An Optical Mapping Approach.</title>
        <authorList>
            <person name="Kananen K."/>
            <person name="Auerbach J.A."/>
            <person name="Kautto E."/>
            <person name="Blachly J.S."/>
        </authorList>
    </citation>
    <scope>NUCLEOTIDE SEQUENCE [LARGE SCALE GENOMIC DNA]</scope>
    <source>
        <strain evidence="2">B95-8</strain>
        <tissue evidence="2">Cell line</tissue>
    </source>
</reference>
<dbReference type="Proteomes" id="UP001266305">
    <property type="component" value="Unassembled WGS sequence"/>
</dbReference>
<dbReference type="Pfam" id="PF15870">
    <property type="entry name" value="EloA-BP1"/>
    <property type="match status" value="1"/>
</dbReference>
<comment type="caution">
    <text evidence="2">The sequence shown here is derived from an EMBL/GenBank/DDBJ whole genome shotgun (WGS) entry which is preliminary data.</text>
</comment>
<evidence type="ECO:0000259" key="1">
    <source>
        <dbReference type="Pfam" id="PF15870"/>
    </source>
</evidence>
<proteinExistence type="predicted"/>
<organism evidence="2 3">
    <name type="scientific">Saguinus oedipus</name>
    <name type="common">Cotton-top tamarin</name>
    <name type="synonym">Oedipomidas oedipus</name>
    <dbReference type="NCBI Taxonomy" id="9490"/>
    <lineage>
        <taxon>Eukaryota</taxon>
        <taxon>Metazoa</taxon>
        <taxon>Chordata</taxon>
        <taxon>Craniata</taxon>
        <taxon>Vertebrata</taxon>
        <taxon>Euteleostomi</taxon>
        <taxon>Mammalia</taxon>
        <taxon>Eutheria</taxon>
        <taxon>Euarchontoglires</taxon>
        <taxon>Primates</taxon>
        <taxon>Haplorrhini</taxon>
        <taxon>Platyrrhini</taxon>
        <taxon>Cebidae</taxon>
        <taxon>Callitrichinae</taxon>
        <taxon>Saguinus</taxon>
    </lineage>
</organism>
<keyword evidence="3" id="KW-1185">Reference proteome</keyword>
<dbReference type="GO" id="GO:0004527">
    <property type="term" value="F:exonuclease activity"/>
    <property type="evidence" value="ECO:0007669"/>
    <property type="project" value="UniProtKB-KW"/>
</dbReference>
<evidence type="ECO:0000313" key="2">
    <source>
        <dbReference type="EMBL" id="KAK2101215.1"/>
    </source>
</evidence>
<gene>
    <name evidence="2" type="primary">REXO1_8</name>
    <name evidence="2" type="ORF">P7K49_022563</name>
</gene>